<dbReference type="Pfam" id="PF01554">
    <property type="entry name" value="MatE"/>
    <property type="match status" value="1"/>
</dbReference>
<feature type="transmembrane region" description="Helical" evidence="6">
    <location>
        <begin position="74"/>
        <end position="92"/>
    </location>
</feature>
<keyword evidence="3 6" id="KW-0812">Transmembrane</keyword>
<evidence type="ECO:0000256" key="3">
    <source>
        <dbReference type="ARBA" id="ARBA00022692"/>
    </source>
</evidence>
<evidence type="ECO:0000256" key="6">
    <source>
        <dbReference type="RuleBase" id="RU004914"/>
    </source>
</evidence>
<dbReference type="GO" id="GO:0015297">
    <property type="term" value="F:antiporter activity"/>
    <property type="evidence" value="ECO:0007669"/>
    <property type="project" value="InterPro"/>
</dbReference>
<name>A0A6G0I7V1_LARCR</name>
<evidence type="ECO:0000256" key="2">
    <source>
        <dbReference type="ARBA" id="ARBA00010199"/>
    </source>
</evidence>
<dbReference type="GO" id="GO:0016020">
    <property type="term" value="C:membrane"/>
    <property type="evidence" value="ECO:0007669"/>
    <property type="project" value="UniProtKB-SubCell"/>
</dbReference>
<dbReference type="PANTHER" id="PTHR11206">
    <property type="entry name" value="MULTIDRUG RESISTANCE PROTEIN"/>
    <property type="match status" value="1"/>
</dbReference>
<dbReference type="AlphaFoldDB" id="A0A6G0I7V1"/>
<sequence length="494" mass="54123">MENLGSPEPACPSPGAGPVAGVSVGKRAGVEGDEAAVSSKLFRSACIRRWLPLAYREEVYHVLRLTGPLLLSRILNFFLPFVTTIFCGHIGNAELAGYALASATVNVTTSAAGYGLAMACDTLISQTFGSKNMKRVGVILQRSSLILLLFCLPCWALVINSHNLLLLLHQDAEVARIAQIYIMAFLPAIPAIFLHQLQVSYLQNQGIIMPQMYTAAAANIFNLAANYILISSLELGVIGSAIANSLSQGVICLMLFGYIRWKKLHRQTWGGWSTECLQEWGSYMKLAVPSAFMICFEWWIWEIAGFLAGFWLGIFIGVFLETGFFLILIFKFNWKKVTHKAQLRAGKKVVLIPKRPVSIVLNEEMVPDISDFPNTAQLDGEEAPKGYNPVNTQDQELKVAKGNCINRGGTEGDAEQNKNTPNIKSEELLSIRQLILRRGLTVLVSALVLAIGIALHFAFPAPEPPVQSMANFTLNWANDSTPTPLAALDLTTNL</sequence>
<dbReference type="CDD" id="cd13132">
    <property type="entry name" value="MATE_eukaryotic"/>
    <property type="match status" value="1"/>
</dbReference>
<dbReference type="InterPro" id="IPR045069">
    <property type="entry name" value="MATE_euk"/>
</dbReference>
<feature type="transmembrane region" description="Helical" evidence="6">
    <location>
        <begin position="145"/>
        <end position="168"/>
    </location>
</feature>
<feature type="transmembrane region" description="Helical" evidence="6">
    <location>
        <begin position="206"/>
        <end position="229"/>
    </location>
</feature>
<feature type="transmembrane region" description="Helical" evidence="6">
    <location>
        <begin position="174"/>
        <end position="194"/>
    </location>
</feature>
<feature type="transmembrane region" description="Helical" evidence="6">
    <location>
        <begin position="280"/>
        <end position="301"/>
    </location>
</feature>
<comment type="caution">
    <text evidence="7">The sequence shown here is derived from an EMBL/GenBank/DDBJ whole genome shotgun (WGS) entry which is preliminary data.</text>
</comment>
<dbReference type="EMBL" id="REGW02000013">
    <property type="protein sequence ID" value="KAE8287504.1"/>
    <property type="molecule type" value="Genomic_DNA"/>
</dbReference>
<evidence type="ECO:0000313" key="8">
    <source>
        <dbReference type="Proteomes" id="UP000424527"/>
    </source>
</evidence>
<proteinExistence type="inferred from homology"/>
<feature type="transmembrane region" description="Helical" evidence="6">
    <location>
        <begin position="307"/>
        <end position="330"/>
    </location>
</feature>
<evidence type="ECO:0000256" key="5">
    <source>
        <dbReference type="ARBA" id="ARBA00023136"/>
    </source>
</evidence>
<reference evidence="7 8" key="1">
    <citation type="submission" date="2019-07" db="EMBL/GenBank/DDBJ databases">
        <title>Chromosome genome assembly for large yellow croaker.</title>
        <authorList>
            <person name="Xiao S."/>
        </authorList>
    </citation>
    <scope>NUCLEOTIDE SEQUENCE [LARGE SCALE GENOMIC DNA]</scope>
    <source>
        <strain evidence="7">JMULYC20181020</strain>
        <tissue evidence="7">Muscle</tissue>
    </source>
</reference>
<organism evidence="7 8">
    <name type="scientific">Larimichthys crocea</name>
    <name type="common">Large yellow croaker</name>
    <name type="synonym">Pseudosciaena crocea</name>
    <dbReference type="NCBI Taxonomy" id="215358"/>
    <lineage>
        <taxon>Eukaryota</taxon>
        <taxon>Metazoa</taxon>
        <taxon>Chordata</taxon>
        <taxon>Craniata</taxon>
        <taxon>Vertebrata</taxon>
        <taxon>Euteleostomi</taxon>
        <taxon>Actinopterygii</taxon>
        <taxon>Neopterygii</taxon>
        <taxon>Teleostei</taxon>
        <taxon>Neoteleostei</taxon>
        <taxon>Acanthomorphata</taxon>
        <taxon>Eupercaria</taxon>
        <taxon>Sciaenidae</taxon>
        <taxon>Larimichthys</taxon>
    </lineage>
</organism>
<keyword evidence="4 6" id="KW-1133">Transmembrane helix</keyword>
<feature type="transmembrane region" description="Helical" evidence="6">
    <location>
        <begin position="440"/>
        <end position="459"/>
    </location>
</feature>
<comment type="caution">
    <text evidence="6">Lacks conserved residue(s) required for the propagation of feature annotation.</text>
</comment>
<gene>
    <name evidence="7" type="ORF">D5F01_LYC13549</name>
</gene>
<comment type="subcellular location">
    <subcellularLocation>
        <location evidence="1">Membrane</location>
        <topology evidence="1">Multi-pass membrane protein</topology>
    </subcellularLocation>
</comment>
<feature type="transmembrane region" description="Helical" evidence="6">
    <location>
        <begin position="235"/>
        <end position="259"/>
    </location>
</feature>
<feature type="transmembrane region" description="Helical" evidence="6">
    <location>
        <begin position="98"/>
        <end position="124"/>
    </location>
</feature>
<dbReference type="Proteomes" id="UP000424527">
    <property type="component" value="Unassembled WGS sequence"/>
</dbReference>
<evidence type="ECO:0000256" key="1">
    <source>
        <dbReference type="ARBA" id="ARBA00004141"/>
    </source>
</evidence>
<protein>
    <recommendedName>
        <fullName evidence="6">Multidrug and toxin extrusion protein</fullName>
    </recommendedName>
</protein>
<keyword evidence="5 6" id="KW-0472">Membrane</keyword>
<evidence type="ECO:0000256" key="4">
    <source>
        <dbReference type="ARBA" id="ARBA00022989"/>
    </source>
</evidence>
<keyword evidence="8" id="KW-1185">Reference proteome</keyword>
<evidence type="ECO:0000313" key="7">
    <source>
        <dbReference type="EMBL" id="KAE8287504.1"/>
    </source>
</evidence>
<dbReference type="GO" id="GO:0042910">
    <property type="term" value="F:xenobiotic transmembrane transporter activity"/>
    <property type="evidence" value="ECO:0007669"/>
    <property type="project" value="InterPro"/>
</dbReference>
<dbReference type="InterPro" id="IPR002528">
    <property type="entry name" value="MATE_fam"/>
</dbReference>
<accession>A0A6G0I7V1</accession>
<dbReference type="GO" id="GO:1990961">
    <property type="term" value="P:xenobiotic detoxification by transmembrane export across the plasma membrane"/>
    <property type="evidence" value="ECO:0007669"/>
    <property type="project" value="InterPro"/>
</dbReference>
<comment type="similarity">
    <text evidence="2 6">Belongs to the multi antimicrobial extrusion (MATE) (TC 2.A.66.1) family.</text>
</comment>